<evidence type="ECO:0000313" key="4">
    <source>
        <dbReference type="Proteomes" id="UP001595812"/>
    </source>
</evidence>
<feature type="transmembrane region" description="Helical" evidence="1">
    <location>
        <begin position="141"/>
        <end position="158"/>
    </location>
</feature>
<dbReference type="Pfam" id="PF01381">
    <property type="entry name" value="HTH_3"/>
    <property type="match status" value="1"/>
</dbReference>
<sequence length="179" mass="20239">MSELLKQRKKLNLTQDELAERAKISVRTIQRIESGQELKGHTLNALSKALGVSKDVLIPGQTEQDEMNWSLLKIINTSSLFLIFIPLASILLPLVITRWKKAFNPITKQIITLQILWTCALPLAILIASQLGKYTDINHEIVPLTIMLMLVVNAFIIIRNTVALDKNKNLFIKLNFSIL</sequence>
<organism evidence="3 4">
    <name type="scientific">Winogradskyella maritima</name>
    <dbReference type="NCBI Taxonomy" id="1517766"/>
    <lineage>
        <taxon>Bacteria</taxon>
        <taxon>Pseudomonadati</taxon>
        <taxon>Bacteroidota</taxon>
        <taxon>Flavobacteriia</taxon>
        <taxon>Flavobacteriales</taxon>
        <taxon>Flavobacteriaceae</taxon>
        <taxon>Winogradskyella</taxon>
    </lineage>
</organism>
<reference evidence="4" key="1">
    <citation type="journal article" date="2019" name="Int. J. Syst. Evol. Microbiol.">
        <title>The Global Catalogue of Microorganisms (GCM) 10K type strain sequencing project: providing services to taxonomists for standard genome sequencing and annotation.</title>
        <authorList>
            <consortium name="The Broad Institute Genomics Platform"/>
            <consortium name="The Broad Institute Genome Sequencing Center for Infectious Disease"/>
            <person name="Wu L."/>
            <person name="Ma J."/>
        </authorList>
    </citation>
    <scope>NUCLEOTIDE SEQUENCE [LARGE SCALE GENOMIC DNA]</scope>
    <source>
        <strain evidence="4">CECT 8979</strain>
    </source>
</reference>
<evidence type="ECO:0000313" key="3">
    <source>
        <dbReference type="EMBL" id="MFC3876647.1"/>
    </source>
</evidence>
<dbReference type="SMART" id="SM00530">
    <property type="entry name" value="HTH_XRE"/>
    <property type="match status" value="1"/>
</dbReference>
<feature type="domain" description="HTH cro/C1-type" evidence="2">
    <location>
        <begin position="4"/>
        <end position="57"/>
    </location>
</feature>
<keyword evidence="1" id="KW-0812">Transmembrane</keyword>
<protein>
    <submittedName>
        <fullName evidence="3">Helix-turn-helix domain-containing protein</fullName>
    </submittedName>
</protein>
<dbReference type="SUPFAM" id="SSF47413">
    <property type="entry name" value="lambda repressor-like DNA-binding domains"/>
    <property type="match status" value="1"/>
</dbReference>
<keyword evidence="1" id="KW-1133">Transmembrane helix</keyword>
<proteinExistence type="predicted"/>
<dbReference type="PROSITE" id="PS50943">
    <property type="entry name" value="HTH_CROC1"/>
    <property type="match status" value="1"/>
</dbReference>
<keyword evidence="4" id="KW-1185">Reference proteome</keyword>
<keyword evidence="1" id="KW-0472">Membrane</keyword>
<dbReference type="CDD" id="cd00093">
    <property type="entry name" value="HTH_XRE"/>
    <property type="match status" value="1"/>
</dbReference>
<dbReference type="Proteomes" id="UP001595812">
    <property type="component" value="Unassembled WGS sequence"/>
</dbReference>
<evidence type="ECO:0000256" key="1">
    <source>
        <dbReference type="SAM" id="Phobius"/>
    </source>
</evidence>
<accession>A0ABV8AEY4</accession>
<evidence type="ECO:0000259" key="2">
    <source>
        <dbReference type="PROSITE" id="PS50943"/>
    </source>
</evidence>
<feature type="transmembrane region" description="Helical" evidence="1">
    <location>
        <begin position="74"/>
        <end position="97"/>
    </location>
</feature>
<comment type="caution">
    <text evidence="3">The sequence shown here is derived from an EMBL/GenBank/DDBJ whole genome shotgun (WGS) entry which is preliminary data.</text>
</comment>
<name>A0ABV8AEY4_9FLAO</name>
<dbReference type="EMBL" id="JBHSAT010000004">
    <property type="protein sequence ID" value="MFC3876647.1"/>
    <property type="molecule type" value="Genomic_DNA"/>
</dbReference>
<dbReference type="InterPro" id="IPR010982">
    <property type="entry name" value="Lambda_DNA-bd_dom_sf"/>
</dbReference>
<dbReference type="Gene3D" id="1.10.260.40">
    <property type="entry name" value="lambda repressor-like DNA-binding domains"/>
    <property type="match status" value="1"/>
</dbReference>
<gene>
    <name evidence="3" type="ORF">ACFOSX_05325</name>
</gene>
<feature type="transmembrane region" description="Helical" evidence="1">
    <location>
        <begin position="109"/>
        <end position="129"/>
    </location>
</feature>
<dbReference type="InterPro" id="IPR001387">
    <property type="entry name" value="Cro/C1-type_HTH"/>
</dbReference>
<dbReference type="RefSeq" id="WP_386097747.1">
    <property type="nucleotide sequence ID" value="NZ_JBHSAT010000004.1"/>
</dbReference>